<gene>
    <name evidence="9" type="ORF">PIIN_09504</name>
</gene>
<keyword evidence="2" id="KW-0540">Nuclease</keyword>
<keyword evidence="3" id="KW-0479">Metal-binding</keyword>
<sequence length="252" mass="27478">MKSSIITAFASTSLFAVSGVQAWGVLGHQTVALVAQSFLLPTTIKKVQSVLNDTSSSYMGNVATWADQFRSQPGQGWSAGLHYIDPLDGPPPESCVIHEMDCPAGGCVLSALANYTARVQDTKLDVADRAQAMKFIIHFMGDIAQPLHTEEWGQGVNNLTVFFKGYKTNMHAAWDTSIPNSMLSLAPTANITMDNSFSLADQLHTAIKSGEYKQNVTSWVHPWHIKARNPYSAENTTEAIATTFAQERTQLV</sequence>
<evidence type="ECO:0000256" key="1">
    <source>
        <dbReference type="ARBA" id="ARBA00009547"/>
    </source>
</evidence>
<dbReference type="InParanoid" id="G4TW28"/>
<dbReference type="Proteomes" id="UP000007148">
    <property type="component" value="Unassembled WGS sequence"/>
</dbReference>
<dbReference type="GO" id="GO:0004519">
    <property type="term" value="F:endonuclease activity"/>
    <property type="evidence" value="ECO:0007669"/>
    <property type="project" value="UniProtKB-KW"/>
</dbReference>
<dbReference type="CDD" id="cd11010">
    <property type="entry name" value="S1-P1_nuclease"/>
    <property type="match status" value="1"/>
</dbReference>
<accession>G4TW28</accession>
<protein>
    <submittedName>
        <fullName evidence="9">Related to nuclease PA3</fullName>
    </submittedName>
</protein>
<dbReference type="OMA" id="WDTSIPN"/>
<dbReference type="AlphaFoldDB" id="G4TW28"/>
<reference evidence="9 10" key="1">
    <citation type="journal article" date="2011" name="PLoS Pathog.">
        <title>Endophytic Life Strategies Decoded by Genome and Transcriptome Analyses of the Mutualistic Root Symbiont Piriformospora indica.</title>
        <authorList>
            <person name="Zuccaro A."/>
            <person name="Lahrmann U."/>
            <person name="Guldener U."/>
            <person name="Langen G."/>
            <person name="Pfiffi S."/>
            <person name="Biedenkopf D."/>
            <person name="Wong P."/>
            <person name="Samans B."/>
            <person name="Grimm C."/>
            <person name="Basiewicz M."/>
            <person name="Murat C."/>
            <person name="Martin F."/>
            <person name="Kogel K.H."/>
        </authorList>
    </citation>
    <scope>NUCLEOTIDE SEQUENCE [LARGE SCALE GENOMIC DNA]</scope>
    <source>
        <strain evidence="9 10">DSM 11827</strain>
    </source>
</reference>
<dbReference type="GO" id="GO:0046872">
    <property type="term" value="F:metal ion binding"/>
    <property type="evidence" value="ECO:0007669"/>
    <property type="project" value="UniProtKB-KW"/>
</dbReference>
<feature type="signal peptide" evidence="8">
    <location>
        <begin position="1"/>
        <end position="22"/>
    </location>
</feature>
<organism evidence="9 10">
    <name type="scientific">Serendipita indica (strain DSM 11827)</name>
    <name type="common">Root endophyte fungus</name>
    <name type="synonym">Piriformospora indica</name>
    <dbReference type="NCBI Taxonomy" id="1109443"/>
    <lineage>
        <taxon>Eukaryota</taxon>
        <taxon>Fungi</taxon>
        <taxon>Dikarya</taxon>
        <taxon>Basidiomycota</taxon>
        <taxon>Agaricomycotina</taxon>
        <taxon>Agaricomycetes</taxon>
        <taxon>Sebacinales</taxon>
        <taxon>Serendipitaceae</taxon>
        <taxon>Serendipita</taxon>
    </lineage>
</organism>
<dbReference type="EMBL" id="CAFZ01000465">
    <property type="protein sequence ID" value="CCA75521.1"/>
    <property type="molecule type" value="Genomic_DNA"/>
</dbReference>
<feature type="chain" id="PRO_5003469157" evidence="8">
    <location>
        <begin position="23"/>
        <end position="252"/>
    </location>
</feature>
<keyword evidence="4" id="KW-0255">Endonuclease</keyword>
<keyword evidence="5" id="KW-0378">Hydrolase</keyword>
<dbReference type="PANTHER" id="PTHR33146:SF26">
    <property type="entry name" value="ENDONUCLEASE 4"/>
    <property type="match status" value="1"/>
</dbReference>
<comment type="similarity">
    <text evidence="1">Belongs to the nuclease type I family.</text>
</comment>
<dbReference type="GO" id="GO:0006308">
    <property type="term" value="P:DNA catabolic process"/>
    <property type="evidence" value="ECO:0007669"/>
    <property type="project" value="InterPro"/>
</dbReference>
<evidence type="ECO:0000256" key="8">
    <source>
        <dbReference type="SAM" id="SignalP"/>
    </source>
</evidence>
<dbReference type="STRING" id="1109443.G4TW28"/>
<dbReference type="GO" id="GO:0003676">
    <property type="term" value="F:nucleic acid binding"/>
    <property type="evidence" value="ECO:0007669"/>
    <property type="project" value="InterPro"/>
</dbReference>
<dbReference type="PANTHER" id="PTHR33146">
    <property type="entry name" value="ENDONUCLEASE 4"/>
    <property type="match status" value="1"/>
</dbReference>
<dbReference type="InterPro" id="IPR008947">
    <property type="entry name" value="PLipase_C/P1_nuclease_dom_sf"/>
</dbReference>
<evidence type="ECO:0000256" key="7">
    <source>
        <dbReference type="ARBA" id="ARBA00023180"/>
    </source>
</evidence>
<dbReference type="HOGENOM" id="CLU_044365_0_0_1"/>
<evidence type="ECO:0000313" key="9">
    <source>
        <dbReference type="EMBL" id="CCA75521.1"/>
    </source>
</evidence>
<evidence type="ECO:0000256" key="5">
    <source>
        <dbReference type="ARBA" id="ARBA00022801"/>
    </source>
</evidence>
<dbReference type="Gene3D" id="1.10.575.10">
    <property type="entry name" value="P1 Nuclease"/>
    <property type="match status" value="1"/>
</dbReference>
<evidence type="ECO:0000256" key="2">
    <source>
        <dbReference type="ARBA" id="ARBA00022722"/>
    </source>
</evidence>
<dbReference type="eggNOG" id="ENOG502RY0T">
    <property type="taxonomic scope" value="Eukaryota"/>
</dbReference>
<proteinExistence type="inferred from homology"/>
<dbReference type="OrthoDB" id="441446at2759"/>
<evidence type="ECO:0000256" key="3">
    <source>
        <dbReference type="ARBA" id="ARBA00022723"/>
    </source>
</evidence>
<evidence type="ECO:0000256" key="6">
    <source>
        <dbReference type="ARBA" id="ARBA00023157"/>
    </source>
</evidence>
<dbReference type="InterPro" id="IPR003154">
    <property type="entry name" value="S1/P1nuclease"/>
</dbReference>
<dbReference type="SUPFAM" id="SSF48537">
    <property type="entry name" value="Phospholipase C/P1 nuclease"/>
    <property type="match status" value="1"/>
</dbReference>
<dbReference type="Pfam" id="PF02265">
    <property type="entry name" value="S1-P1_nuclease"/>
    <property type="match status" value="1"/>
</dbReference>
<name>G4TW28_SERID</name>
<comment type="caution">
    <text evidence="9">The sequence shown here is derived from an EMBL/GenBank/DDBJ whole genome shotgun (WGS) entry which is preliminary data.</text>
</comment>
<keyword evidence="10" id="KW-1185">Reference proteome</keyword>
<evidence type="ECO:0000256" key="4">
    <source>
        <dbReference type="ARBA" id="ARBA00022759"/>
    </source>
</evidence>
<evidence type="ECO:0000313" key="10">
    <source>
        <dbReference type="Proteomes" id="UP000007148"/>
    </source>
</evidence>
<dbReference type="GO" id="GO:0016788">
    <property type="term" value="F:hydrolase activity, acting on ester bonds"/>
    <property type="evidence" value="ECO:0007669"/>
    <property type="project" value="InterPro"/>
</dbReference>
<keyword evidence="7" id="KW-0325">Glycoprotein</keyword>
<keyword evidence="8" id="KW-0732">Signal</keyword>
<keyword evidence="6" id="KW-1015">Disulfide bond</keyword>